<dbReference type="AlphaFoldDB" id="Q30ZC0"/>
<dbReference type="KEGG" id="dde:Dde_2179"/>
<dbReference type="Proteomes" id="UP000002710">
    <property type="component" value="Chromosome"/>
</dbReference>
<proteinExistence type="predicted"/>
<evidence type="ECO:0000313" key="1">
    <source>
        <dbReference type="EMBL" id="ABB38976.1"/>
    </source>
</evidence>
<accession>Q30ZC0</accession>
<gene>
    <name evidence="1" type="ordered locus">Dde_2179</name>
</gene>
<name>Q30ZC0_OLEA2</name>
<organism evidence="1 2">
    <name type="scientific">Oleidesulfovibrio alaskensis (strain ATCC BAA-1058 / DSM 17464 / G20)</name>
    <name type="common">Desulfovibrio alaskensis</name>
    <dbReference type="NCBI Taxonomy" id="207559"/>
    <lineage>
        <taxon>Bacteria</taxon>
        <taxon>Pseudomonadati</taxon>
        <taxon>Thermodesulfobacteriota</taxon>
        <taxon>Desulfovibrionia</taxon>
        <taxon>Desulfovibrionales</taxon>
        <taxon>Desulfovibrionaceae</taxon>
        <taxon>Oleidesulfovibrio</taxon>
    </lineage>
</organism>
<dbReference type="EMBL" id="CP000112">
    <property type="protein sequence ID" value="ABB38976.1"/>
    <property type="molecule type" value="Genomic_DNA"/>
</dbReference>
<reference evidence="1 2" key="1">
    <citation type="journal article" date="2011" name="J. Bacteriol.">
        <title>Complete genome sequence and updated annotation of Desulfovibrio alaskensis G20.</title>
        <authorList>
            <person name="Hauser L.J."/>
            <person name="Land M.L."/>
            <person name="Brown S.D."/>
            <person name="Larimer F."/>
            <person name="Keller K.L."/>
            <person name="Rapp-Giles B.J."/>
            <person name="Price M.N."/>
            <person name="Lin M."/>
            <person name="Bruce D.C."/>
            <person name="Detter J.C."/>
            <person name="Tapia R."/>
            <person name="Han C.S."/>
            <person name="Goodwin L.A."/>
            <person name="Cheng J.F."/>
            <person name="Pitluck S."/>
            <person name="Copeland A."/>
            <person name="Lucas S."/>
            <person name="Nolan M."/>
            <person name="Lapidus A.L."/>
            <person name="Palumbo A.V."/>
            <person name="Wall J.D."/>
        </authorList>
    </citation>
    <scope>NUCLEOTIDE SEQUENCE [LARGE SCALE GENOMIC DNA]</scope>
    <source>
        <strain evidence="2">ATCC BAA 1058 / DSM 17464 / G20</strain>
    </source>
</reference>
<sequence length="472" mass="49809">MRRMLTVMFSYLFFLSIFLRHAAVRALYRAGVHFIPLHGAATACAAGCGPVETRWRSLFRCGPWLGGAGFAGGAGLTGLAGLAGLIRLIGLIGLAGLSGCVAAGQRAPAVMPDGATTQSFRALDLLEAGRPVEACKAFDAALLAGTAYAPAVLGRELCLEDSVQVTGAGALPDGAGGRSGGIPAGCSAAAEQCLRVQTAFFLYGGLDRQRYAALSDGVFDAALQSGVTGAGLLFMRAETLWHTGRLTQARKLYVQAQVARGLDRSRMKLLQRRLADIDRVLRVAVTDTGRRMAFVPELTRARMAGLLEAELAAQGFFEACPAPLMPEFAVPGMHLVPAEEELPADIAGHEDEQAIMAVLEKRLRGLQMSAAGRFDPDSVFRRSDLALLYEDCAIRVSGDPSLAVRFMQSAGVLSDVRRDDAVFNAAVLLVQNGFVQLRDGRFGAEQPVSAMEALQVLAALRGMAGCGGAKQP</sequence>
<dbReference type="STRING" id="207559.Dde_2179"/>
<dbReference type="HOGENOM" id="CLU_578378_0_0_7"/>
<keyword evidence="2" id="KW-1185">Reference proteome</keyword>
<protein>
    <recommendedName>
        <fullName evidence="3">SLH domain-containing protein</fullName>
    </recommendedName>
</protein>
<dbReference type="eggNOG" id="COG0457">
    <property type="taxonomic scope" value="Bacteria"/>
</dbReference>
<evidence type="ECO:0008006" key="3">
    <source>
        <dbReference type="Google" id="ProtNLM"/>
    </source>
</evidence>
<evidence type="ECO:0000313" key="2">
    <source>
        <dbReference type="Proteomes" id="UP000002710"/>
    </source>
</evidence>